<comment type="caution">
    <text evidence="4">The sequence shown here is derived from an EMBL/GenBank/DDBJ whole genome shotgun (WGS) entry which is preliminary data.</text>
</comment>
<dbReference type="PANTHER" id="PTHR46411">
    <property type="entry name" value="FAMILY ATPASE, PUTATIVE-RELATED"/>
    <property type="match status" value="1"/>
</dbReference>
<dbReference type="Proteomes" id="UP001322138">
    <property type="component" value="Unassembled WGS sequence"/>
</dbReference>
<dbReference type="SUPFAM" id="SSF52540">
    <property type="entry name" value="P-loop containing nucleoside triphosphate hydrolases"/>
    <property type="match status" value="1"/>
</dbReference>
<feature type="region of interest" description="Disordered" evidence="1">
    <location>
        <begin position="25"/>
        <end position="51"/>
    </location>
</feature>
<dbReference type="GeneID" id="87896253"/>
<dbReference type="PANTHER" id="PTHR46411:SF4">
    <property type="entry name" value="AAA+ ATPASE DOMAIN-CONTAINING PROTEIN"/>
    <property type="match status" value="1"/>
</dbReference>
<evidence type="ECO:0000259" key="3">
    <source>
        <dbReference type="SMART" id="SM00382"/>
    </source>
</evidence>
<dbReference type="Pfam" id="PF22942">
    <property type="entry name" value="DUF7025"/>
    <property type="match status" value="1"/>
</dbReference>
<gene>
    <name evidence="4" type="ORF">QC761_210320</name>
</gene>
<keyword evidence="5" id="KW-1185">Reference proteome</keyword>
<evidence type="ECO:0000313" key="5">
    <source>
        <dbReference type="Proteomes" id="UP001322138"/>
    </source>
</evidence>
<feature type="compositionally biased region" description="Basic and acidic residues" evidence="1">
    <location>
        <begin position="42"/>
        <end position="51"/>
    </location>
</feature>
<dbReference type="Gene3D" id="3.40.50.300">
    <property type="entry name" value="P-loop containing nucleotide triphosphate hydrolases"/>
    <property type="match status" value="1"/>
</dbReference>
<dbReference type="CDD" id="cd19481">
    <property type="entry name" value="RecA-like_protease"/>
    <property type="match status" value="1"/>
</dbReference>
<keyword evidence="2" id="KW-1133">Transmembrane helix</keyword>
<protein>
    <recommendedName>
        <fullName evidence="3">AAA+ ATPase domain-containing protein</fullName>
    </recommendedName>
</protein>
<dbReference type="InterPro" id="IPR003959">
    <property type="entry name" value="ATPase_AAA_core"/>
</dbReference>
<feature type="transmembrane region" description="Helical" evidence="2">
    <location>
        <begin position="677"/>
        <end position="699"/>
    </location>
</feature>
<dbReference type="SMART" id="SM00382">
    <property type="entry name" value="AAA"/>
    <property type="match status" value="1"/>
</dbReference>
<feature type="domain" description="AAA+ ATPase" evidence="3">
    <location>
        <begin position="434"/>
        <end position="564"/>
    </location>
</feature>
<evidence type="ECO:0000256" key="2">
    <source>
        <dbReference type="SAM" id="Phobius"/>
    </source>
</evidence>
<evidence type="ECO:0000313" key="4">
    <source>
        <dbReference type="EMBL" id="KAK4646421.1"/>
    </source>
</evidence>
<dbReference type="EMBL" id="JAFFGZ010000004">
    <property type="protein sequence ID" value="KAK4646421.1"/>
    <property type="molecule type" value="Genomic_DNA"/>
</dbReference>
<organism evidence="4 5">
    <name type="scientific">Podospora bellae-mahoneyi</name>
    <dbReference type="NCBI Taxonomy" id="2093777"/>
    <lineage>
        <taxon>Eukaryota</taxon>
        <taxon>Fungi</taxon>
        <taxon>Dikarya</taxon>
        <taxon>Ascomycota</taxon>
        <taxon>Pezizomycotina</taxon>
        <taxon>Sordariomycetes</taxon>
        <taxon>Sordariomycetidae</taxon>
        <taxon>Sordariales</taxon>
        <taxon>Podosporaceae</taxon>
        <taxon>Podospora</taxon>
    </lineage>
</organism>
<sequence>MSSEETKVVATPELGEQCDVKHLKRSYVDGSNDPVVTEGDSDPVKKEKDTKHQSFALVSTQNFDKDNNRTDTTLLINSKHILAALTRVVRYYPDQDEEFDKPSELTSPFNLLYHHRKELSEEASRVGGDGALHLNLLLSYLDKQKWAEAETLTTRENPVITFDLLWFVFKPGDLLYRMVNGEPALYWLVSVCYDDTPTTGDPWKYLELECLYQAHDGKKTGVVRESLKIYEHQEFAGDAPEKITSLSVFPLKYHKDREGIKERLVKRGQRYLELVQKQGQAYHYEGLCRRLKTPPGGSYFSSEEEFIGVWLPETATGRVVLDCSTFMEDNPFHRVNVSNWSISKVQWLKQESLDKTTDGFDDPTLLCLPYVYGYSLDMRCWCMFSVDKVKTTDWKHKDFDSVVLPDGYRKIITSLVKSHKFASHTRDETALKGKGLIFVLHGPPGTGKTRTAEAIAETTSKPLLLFPTGELGGDLRSIQSELRRLVRYGTAWKAILLIDEADVFLESRQVDGHVSLERNALVAVFLRQLEYFQGIIFLTSNRAQMFDPAVKSRINVMLHYPSPDKETRKMLWAQRLGPILKLKSLPKCELDLDSATETLSEYEMNGREISNAVNSALTIAKADTLTLNMDHLRSVAKIWKDSQEKSVEVGPVVEAVQEIKRIPSISEVLRTLKIPLWVWKLFVSAFLAGALFQVSLKIFKARIRWRGRRAHR</sequence>
<keyword evidence="2" id="KW-0472">Membrane</keyword>
<dbReference type="InterPro" id="IPR027417">
    <property type="entry name" value="P-loop_NTPase"/>
</dbReference>
<reference evidence="4 5" key="1">
    <citation type="journal article" date="2023" name="bioRxiv">
        <title>High-quality genome assemblies of four members of thePodospora anserinaspecies complex.</title>
        <authorList>
            <person name="Ament-Velasquez S.L."/>
            <person name="Vogan A.A."/>
            <person name="Wallerman O."/>
            <person name="Hartmann F."/>
            <person name="Gautier V."/>
            <person name="Silar P."/>
            <person name="Giraud T."/>
            <person name="Johannesson H."/>
        </authorList>
    </citation>
    <scope>NUCLEOTIDE SEQUENCE [LARGE SCALE GENOMIC DNA]</scope>
    <source>
        <strain evidence="4 5">CBS 112042</strain>
    </source>
</reference>
<dbReference type="InterPro" id="IPR003593">
    <property type="entry name" value="AAA+_ATPase"/>
</dbReference>
<keyword evidence="2" id="KW-0812">Transmembrane</keyword>
<name>A0ABR0FR44_9PEZI</name>
<dbReference type="Pfam" id="PF00004">
    <property type="entry name" value="AAA"/>
    <property type="match status" value="1"/>
</dbReference>
<evidence type="ECO:0000256" key="1">
    <source>
        <dbReference type="SAM" id="MobiDB-lite"/>
    </source>
</evidence>
<dbReference type="RefSeq" id="XP_062735397.1">
    <property type="nucleotide sequence ID" value="XM_062876771.1"/>
</dbReference>
<proteinExistence type="predicted"/>
<dbReference type="InterPro" id="IPR054289">
    <property type="entry name" value="DUF7025"/>
</dbReference>
<accession>A0ABR0FR44</accession>